<dbReference type="PANTHER" id="PTHR47197:SF3">
    <property type="entry name" value="DIHYDRO-HEME D1 DEHYDROGENASE"/>
    <property type="match status" value="1"/>
</dbReference>
<dbReference type="SUPFAM" id="SSF50969">
    <property type="entry name" value="YVTN repeat-like/Quinoprotein amine dehydrogenase"/>
    <property type="match status" value="2"/>
</dbReference>
<keyword evidence="1" id="KW-0732">Signal</keyword>
<dbReference type="InterPro" id="IPR011044">
    <property type="entry name" value="Quino_amine_DH_bsu"/>
</dbReference>
<sequence length="674" mass="67778">MTSALLSRWSALVGACACALGLAVGAAPGARAAVAAAPPARAAVLPPMAYVTGHGPAVAVVNTATGAVAGNIEVAENYGIGDSPIAEAAAPDGSQVYVLNRDSGTVSVVRATTGAVTATIPVGFGPLGFDVARDGKSAYVLTPTQVVVVDLVSDAVTADIAIGQDTHSERLAPNGSKLYVTNTAAQTVSVIDTASATISGRMDPAFGPDRVTLSPDGTRAYVGGKTSGDIVVFDTSTFKAVAHIALGAPAGQILFVDGGRRAYVLERASGKASVIDTATETQTATIDLGDKPDNESATTGNEIYISCDRTIDVVNTSTNTVAATIWLATFGGTVRFNAAGTLAYVNDLHSGKVDVIDTSTRRVKTSILVGSHPLPVVFGNGGAYVFTASRDHSTLSIIEADVDLVVNTVSSILNEPGAIAEAPNGKLMLVASSVGNVMRRVNPATMKVFGPVISLPDTARAITFSPDSRYAYVATAGGMLVMMDTATGTGGRIMIGGSLSGIAEAPDSSKLYLVDSGYLVVLDPAKSTVKTKIPLLDGGAGSVAVSPNGAEVVVTDDSGSVSVIDAATESLVATVFTSEGAHAVVFAPDSRTAYVAAGSVLAVDTASHNIAMRIADSADAAGLAMTPDGTKLFVDNAGADSVSVLDPATGTVTATIPVGSPGDHMGPVGIVIGR</sequence>
<dbReference type="InterPro" id="IPR015943">
    <property type="entry name" value="WD40/YVTN_repeat-like_dom_sf"/>
</dbReference>
<dbReference type="SUPFAM" id="SSF50978">
    <property type="entry name" value="WD40 repeat-like"/>
    <property type="match status" value="1"/>
</dbReference>
<protein>
    <submittedName>
        <fullName evidence="2">Uncharacterized protein</fullName>
    </submittedName>
</protein>
<dbReference type="InterPro" id="IPR036322">
    <property type="entry name" value="WD40_repeat_dom_sf"/>
</dbReference>
<accession>A0ABN2U9Q0</accession>
<feature type="chain" id="PRO_5045783220" evidence="1">
    <location>
        <begin position="33"/>
        <end position="674"/>
    </location>
</feature>
<feature type="signal peptide" evidence="1">
    <location>
        <begin position="1"/>
        <end position="32"/>
    </location>
</feature>
<dbReference type="InterPro" id="IPR011964">
    <property type="entry name" value="YVTN_b-propeller_repeat"/>
</dbReference>
<evidence type="ECO:0000256" key="1">
    <source>
        <dbReference type="SAM" id="SignalP"/>
    </source>
</evidence>
<name>A0ABN2U9Q0_9ACTN</name>
<dbReference type="EMBL" id="BAAAQN010000018">
    <property type="protein sequence ID" value="GAA2031856.1"/>
    <property type="molecule type" value="Genomic_DNA"/>
</dbReference>
<proteinExistence type="predicted"/>
<organism evidence="2 3">
    <name type="scientific">Catenulispora yoronensis</name>
    <dbReference type="NCBI Taxonomy" id="450799"/>
    <lineage>
        <taxon>Bacteria</taxon>
        <taxon>Bacillati</taxon>
        <taxon>Actinomycetota</taxon>
        <taxon>Actinomycetes</taxon>
        <taxon>Catenulisporales</taxon>
        <taxon>Catenulisporaceae</taxon>
        <taxon>Catenulispora</taxon>
    </lineage>
</organism>
<reference evidence="2 3" key="1">
    <citation type="journal article" date="2019" name="Int. J. Syst. Evol. Microbiol.">
        <title>The Global Catalogue of Microorganisms (GCM) 10K type strain sequencing project: providing services to taxonomists for standard genome sequencing and annotation.</title>
        <authorList>
            <consortium name="The Broad Institute Genomics Platform"/>
            <consortium name="The Broad Institute Genome Sequencing Center for Infectious Disease"/>
            <person name="Wu L."/>
            <person name="Ma J."/>
        </authorList>
    </citation>
    <scope>NUCLEOTIDE SEQUENCE [LARGE SCALE GENOMIC DNA]</scope>
    <source>
        <strain evidence="2 3">JCM 16014</strain>
    </source>
</reference>
<comment type="caution">
    <text evidence="2">The sequence shown here is derived from an EMBL/GenBank/DDBJ whole genome shotgun (WGS) entry which is preliminary data.</text>
</comment>
<gene>
    <name evidence="2" type="ORF">GCM10009839_34840</name>
</gene>
<dbReference type="Gene3D" id="2.130.10.10">
    <property type="entry name" value="YVTN repeat-like/Quinoprotein amine dehydrogenase"/>
    <property type="match status" value="5"/>
</dbReference>
<evidence type="ECO:0000313" key="3">
    <source>
        <dbReference type="Proteomes" id="UP001500751"/>
    </source>
</evidence>
<dbReference type="NCBIfam" id="TIGR02276">
    <property type="entry name" value="beta_rpt_yvtn"/>
    <property type="match status" value="3"/>
</dbReference>
<dbReference type="PANTHER" id="PTHR47197">
    <property type="entry name" value="PROTEIN NIRF"/>
    <property type="match status" value="1"/>
</dbReference>
<dbReference type="InterPro" id="IPR006311">
    <property type="entry name" value="TAT_signal"/>
</dbReference>
<evidence type="ECO:0000313" key="2">
    <source>
        <dbReference type="EMBL" id="GAA2031856.1"/>
    </source>
</evidence>
<keyword evidence="3" id="KW-1185">Reference proteome</keyword>
<dbReference type="InterPro" id="IPR051200">
    <property type="entry name" value="Host-pathogen_enzymatic-act"/>
</dbReference>
<dbReference type="PROSITE" id="PS51318">
    <property type="entry name" value="TAT"/>
    <property type="match status" value="1"/>
</dbReference>
<dbReference type="Proteomes" id="UP001500751">
    <property type="component" value="Unassembled WGS sequence"/>
</dbReference>